<dbReference type="SUPFAM" id="SSF49472">
    <property type="entry name" value="Transthyretin (synonym: prealbumin)"/>
    <property type="match status" value="1"/>
</dbReference>
<feature type="domain" description="Transthyretin/hydroxyisourate hydrolase" evidence="1">
    <location>
        <begin position="6"/>
        <end position="81"/>
    </location>
</feature>
<gene>
    <name evidence="2" type="primary">KCTD1_2</name>
    <name evidence="2" type="ORF">OS493_026312</name>
</gene>
<dbReference type="PANTHER" id="PTHR10395">
    <property type="entry name" value="URICASE AND TRANSTHYRETIN-RELATED"/>
    <property type="match status" value="1"/>
</dbReference>
<dbReference type="Gene3D" id="2.60.40.180">
    <property type="entry name" value="Transthyretin/hydroxyisourate hydrolase domain"/>
    <property type="match status" value="1"/>
</dbReference>
<comment type="caution">
    <text evidence="2">The sequence shown here is derived from an EMBL/GenBank/DDBJ whole genome shotgun (WGS) entry which is preliminary data.</text>
</comment>
<dbReference type="AlphaFoldDB" id="A0A9W9ZMR5"/>
<dbReference type="InterPro" id="IPR036817">
    <property type="entry name" value="Transthyretin/HIU_hydrolase_sf"/>
</dbReference>
<dbReference type="PANTHER" id="PTHR10395:SF7">
    <property type="entry name" value="5-HYDROXYISOURATE HYDROLASE"/>
    <property type="match status" value="1"/>
</dbReference>
<name>A0A9W9ZMR5_9CNID</name>
<evidence type="ECO:0000259" key="1">
    <source>
        <dbReference type="Pfam" id="PF00576"/>
    </source>
</evidence>
<evidence type="ECO:0000313" key="2">
    <source>
        <dbReference type="EMBL" id="KAJ7383779.1"/>
    </source>
</evidence>
<dbReference type="PRINTS" id="PR00189">
    <property type="entry name" value="TRNSTHYRETIN"/>
</dbReference>
<keyword evidence="3" id="KW-1185">Reference proteome</keyword>
<dbReference type="GO" id="GO:0006144">
    <property type="term" value="P:purine nucleobase metabolic process"/>
    <property type="evidence" value="ECO:0007669"/>
    <property type="project" value="TreeGrafter"/>
</dbReference>
<sequence>MSGSPLTTHVLDTARGAAARNLPIQLYFEEIRPDSRLWKHIASGVTNGDGRIPNLLTQEQFIPGKYMIRFETEAYFKETGSFVILSILCGDCVSHQRPISTLPCTTSPQPILLLNLSWKLRTGDNDFENN</sequence>
<proteinExistence type="predicted"/>
<dbReference type="Pfam" id="PF00576">
    <property type="entry name" value="Transthyretin"/>
    <property type="match status" value="1"/>
</dbReference>
<dbReference type="EMBL" id="MU825895">
    <property type="protein sequence ID" value="KAJ7383779.1"/>
    <property type="molecule type" value="Genomic_DNA"/>
</dbReference>
<evidence type="ECO:0000313" key="3">
    <source>
        <dbReference type="Proteomes" id="UP001163046"/>
    </source>
</evidence>
<accession>A0A9W9ZMR5</accession>
<dbReference type="InterPro" id="IPR023416">
    <property type="entry name" value="Transthyretin/HIU_hydrolase_d"/>
</dbReference>
<protein>
    <submittedName>
        <fullName evidence="2">BTB/POZ domain-containing protein kctd1</fullName>
    </submittedName>
</protein>
<dbReference type="Proteomes" id="UP001163046">
    <property type="component" value="Unassembled WGS sequence"/>
</dbReference>
<reference evidence="2" key="1">
    <citation type="submission" date="2023-01" db="EMBL/GenBank/DDBJ databases">
        <title>Genome assembly of the deep-sea coral Lophelia pertusa.</title>
        <authorList>
            <person name="Herrera S."/>
            <person name="Cordes E."/>
        </authorList>
    </citation>
    <scope>NUCLEOTIDE SEQUENCE</scope>
    <source>
        <strain evidence="2">USNM1676648</strain>
        <tissue evidence="2">Polyp</tissue>
    </source>
</reference>
<dbReference type="OrthoDB" id="2434995at2759"/>
<dbReference type="InterPro" id="IPR000895">
    <property type="entry name" value="Transthyretin/HIU_hydrolase"/>
</dbReference>
<organism evidence="2 3">
    <name type="scientific">Desmophyllum pertusum</name>
    <dbReference type="NCBI Taxonomy" id="174260"/>
    <lineage>
        <taxon>Eukaryota</taxon>
        <taxon>Metazoa</taxon>
        <taxon>Cnidaria</taxon>
        <taxon>Anthozoa</taxon>
        <taxon>Hexacorallia</taxon>
        <taxon>Scleractinia</taxon>
        <taxon>Caryophylliina</taxon>
        <taxon>Caryophylliidae</taxon>
        <taxon>Desmophyllum</taxon>
    </lineage>
</organism>